<dbReference type="Pfam" id="PF00535">
    <property type="entry name" value="Glycos_transf_2"/>
    <property type="match status" value="1"/>
</dbReference>
<dbReference type="STRING" id="573983.B0681_01820"/>
<dbReference type="Proteomes" id="UP000190683">
    <property type="component" value="Unassembled WGS sequence"/>
</dbReference>
<keyword evidence="6" id="KW-1185">Reference proteome</keyword>
<dbReference type="RefSeq" id="WP_158077905.1">
    <property type="nucleotide sequence ID" value="NZ_MUYV01000001.1"/>
</dbReference>
<keyword evidence="2" id="KW-0328">Glycosyltransferase</keyword>
<feature type="domain" description="Glycosyltransferase 2-like" evidence="4">
    <location>
        <begin position="8"/>
        <end position="141"/>
    </location>
</feature>
<comment type="caution">
    <text evidence="5">The sequence shown here is derived from an EMBL/GenBank/DDBJ whole genome shotgun (WGS) entry which is preliminary data.</text>
</comment>
<reference evidence="5 6" key="1">
    <citation type="submission" date="2017-02" db="EMBL/GenBank/DDBJ databases">
        <title>Draft genome sequence of Moraxella porci CCUG 54912T type strain.</title>
        <authorList>
            <person name="Salva-Serra F."/>
            <person name="Engstrom-Jakobsson H."/>
            <person name="Thorell K."/>
            <person name="Jaen-Luchoro D."/>
            <person name="Gonzales-Siles L."/>
            <person name="Karlsson R."/>
            <person name="Yazdan S."/>
            <person name="Boulund F."/>
            <person name="Johnning A."/>
            <person name="Engstrand L."/>
            <person name="Kristiansson E."/>
            <person name="Moore E."/>
        </authorList>
    </citation>
    <scope>NUCLEOTIDE SEQUENCE [LARGE SCALE GENOMIC DNA]</scope>
    <source>
        <strain evidence="5 6">CCUG 54912</strain>
    </source>
</reference>
<dbReference type="AlphaFoldDB" id="A0A1T0CWE0"/>
<keyword evidence="3" id="KW-0808">Transferase</keyword>
<evidence type="ECO:0000259" key="4">
    <source>
        <dbReference type="Pfam" id="PF00535"/>
    </source>
</evidence>
<dbReference type="GO" id="GO:0016757">
    <property type="term" value="F:glycosyltransferase activity"/>
    <property type="evidence" value="ECO:0007669"/>
    <property type="project" value="UniProtKB-KW"/>
</dbReference>
<dbReference type="InterPro" id="IPR050834">
    <property type="entry name" value="Glycosyltransf_2"/>
</dbReference>
<dbReference type="Gene3D" id="3.90.550.10">
    <property type="entry name" value="Spore Coat Polysaccharide Biosynthesis Protein SpsA, Chain A"/>
    <property type="match status" value="1"/>
</dbReference>
<dbReference type="InterPro" id="IPR001173">
    <property type="entry name" value="Glyco_trans_2-like"/>
</dbReference>
<gene>
    <name evidence="5" type="ORF">B0681_01820</name>
</gene>
<organism evidence="5 6">
    <name type="scientific">Moraxella porci DSM 25326</name>
    <dbReference type="NCBI Taxonomy" id="573983"/>
    <lineage>
        <taxon>Bacteria</taxon>
        <taxon>Pseudomonadati</taxon>
        <taxon>Pseudomonadota</taxon>
        <taxon>Gammaproteobacteria</taxon>
        <taxon>Moraxellales</taxon>
        <taxon>Moraxellaceae</taxon>
        <taxon>Moraxella</taxon>
    </lineage>
</organism>
<evidence type="ECO:0000313" key="5">
    <source>
        <dbReference type="EMBL" id="OOS26632.1"/>
    </source>
</evidence>
<evidence type="ECO:0000313" key="6">
    <source>
        <dbReference type="Proteomes" id="UP000190683"/>
    </source>
</evidence>
<evidence type="ECO:0000256" key="1">
    <source>
        <dbReference type="ARBA" id="ARBA00006739"/>
    </source>
</evidence>
<accession>A0A1T0CWE0</accession>
<dbReference type="SUPFAM" id="SSF53448">
    <property type="entry name" value="Nucleotide-diphospho-sugar transferases"/>
    <property type="match status" value="1"/>
</dbReference>
<sequence length="276" mass="32939">MKSTPLVSIIIPCYNHEHYIQQSIQGILDQDYQNIELIIIDDGSKDDSVTKIQQMQQQCQQRFVRFEFRHRPNKGLSATLNEALQWCEGKYLSIIASDDVMLPHKTSIQVNFLENNPEFSSVTANMDEIDDNGRIIRQIRNRQKEYCFDEIFLCNSLFAPAQMHKLDVIKSLGGYNESIVIEDWYMWLKLAAHGHRIMFLDEVVCLYRYHDHNTSKNSDKMFQAEQQIRDLYKDHPLYPKVCYKAKKKQLHYYRDNNQKITYYYLKFCLYLKFLFK</sequence>
<evidence type="ECO:0000256" key="3">
    <source>
        <dbReference type="ARBA" id="ARBA00022679"/>
    </source>
</evidence>
<comment type="similarity">
    <text evidence="1">Belongs to the glycosyltransferase 2 family.</text>
</comment>
<name>A0A1T0CWE0_9GAMM</name>
<protein>
    <recommendedName>
        <fullName evidence="4">Glycosyltransferase 2-like domain-containing protein</fullName>
    </recommendedName>
</protein>
<proteinExistence type="inferred from homology"/>
<dbReference type="PANTHER" id="PTHR43685:SF5">
    <property type="entry name" value="GLYCOSYLTRANSFERASE EPSE-RELATED"/>
    <property type="match status" value="1"/>
</dbReference>
<evidence type="ECO:0000256" key="2">
    <source>
        <dbReference type="ARBA" id="ARBA00022676"/>
    </source>
</evidence>
<dbReference type="InterPro" id="IPR029044">
    <property type="entry name" value="Nucleotide-diphossugar_trans"/>
</dbReference>
<dbReference type="PANTHER" id="PTHR43685">
    <property type="entry name" value="GLYCOSYLTRANSFERASE"/>
    <property type="match status" value="1"/>
</dbReference>
<dbReference type="EMBL" id="MUYV01000001">
    <property type="protein sequence ID" value="OOS26632.1"/>
    <property type="molecule type" value="Genomic_DNA"/>
</dbReference>